<evidence type="ECO:0000256" key="4">
    <source>
        <dbReference type="ARBA" id="ARBA00022692"/>
    </source>
</evidence>
<comment type="subcellular location">
    <subcellularLocation>
        <location evidence="1">Cell outer membrane</location>
        <topology evidence="1">Multi-pass membrane protein</topology>
    </subcellularLocation>
</comment>
<protein>
    <submittedName>
        <fullName evidence="12">TonB dependent receptor</fullName>
    </submittedName>
</protein>
<evidence type="ECO:0000256" key="3">
    <source>
        <dbReference type="ARBA" id="ARBA00022452"/>
    </source>
</evidence>
<keyword evidence="7" id="KW-0472">Membrane</keyword>
<keyword evidence="6" id="KW-0798">TonB box</keyword>
<evidence type="ECO:0000259" key="11">
    <source>
        <dbReference type="PROSITE" id="PS50846"/>
    </source>
</evidence>
<dbReference type="InterPro" id="IPR036163">
    <property type="entry name" value="HMA_dom_sf"/>
</dbReference>
<keyword evidence="4" id="KW-0812">Transmembrane</keyword>
<organism evidence="12 13">
    <name type="scientific">Halpernia frigidisoli</name>
    <dbReference type="NCBI Taxonomy" id="1125876"/>
    <lineage>
        <taxon>Bacteria</taxon>
        <taxon>Pseudomonadati</taxon>
        <taxon>Bacteroidota</taxon>
        <taxon>Flavobacteriia</taxon>
        <taxon>Flavobacteriales</taxon>
        <taxon>Weeksellaceae</taxon>
        <taxon>Chryseobacterium group</taxon>
        <taxon>Halpernia</taxon>
    </lineage>
</organism>
<reference evidence="12 13" key="1">
    <citation type="submission" date="2016-10" db="EMBL/GenBank/DDBJ databases">
        <authorList>
            <person name="de Groot N.N."/>
        </authorList>
    </citation>
    <scope>NUCLEOTIDE SEQUENCE [LARGE SCALE GENOMIC DNA]</scope>
    <source>
        <strain evidence="12 13">DSM 26000</strain>
    </source>
</reference>
<evidence type="ECO:0000313" key="12">
    <source>
        <dbReference type="EMBL" id="SFI27909.1"/>
    </source>
</evidence>
<dbReference type="EMBL" id="FOQT01000003">
    <property type="protein sequence ID" value="SFI27909.1"/>
    <property type="molecule type" value="Genomic_DNA"/>
</dbReference>
<dbReference type="PANTHER" id="PTHR30069:SF29">
    <property type="entry name" value="HEMOGLOBIN AND HEMOGLOBIN-HAPTOGLOBIN-BINDING PROTEIN 1-RELATED"/>
    <property type="match status" value="1"/>
</dbReference>
<dbReference type="OrthoDB" id="1109239at2"/>
<dbReference type="Gene3D" id="2.40.170.20">
    <property type="entry name" value="TonB-dependent receptor, beta-barrel domain"/>
    <property type="match status" value="1"/>
</dbReference>
<dbReference type="RefSeq" id="WP_090080261.1">
    <property type="nucleotide sequence ID" value="NZ_FOQT01000003.1"/>
</dbReference>
<sequence length="803" mass="90787">MKIFLGKILPFCFILFAAFFSAQNLNTIEKVIVKGNCVQCKARIEKAAMSADATSASWSPETKVLELTFNASKTSEDKILKKIADAGHDNEKYRADDAVYDKLPGCCLYDREQNIEELLPNKAKSVAEIGKDSILMQMPMDMKLDMDHSKISEKEKSIEGVVIEKTQAATSIDQKSAGLMMNMGGKELMKAACCNLAESFETNATVDVSYSNAVTGTKQLRMLGLDQKYTAITQSQLPEVRGLASAYGLNFIPGKWIGSIQLVKGGSTVVNGYESITGQINTELLTYKDKPETAVNLYLDNNLRTEINVTNTQLLSEHWNQTILLHGNGTFSERDSNKDGFLDQPKGSQINVGYLLNYDDLQHSNIVSHFGINYVKDERNGGQKGYDFSKPQTTQNLYGVGINSSRFQFWNKTGYVFKDKPYQSIGWMNQVTYHQQNSFFGNRNYDGKETSYYSNLVFQGIIGNTNNTFKTGASFLYDSYNEDYVNQNYKRTETVPGLFFEYTLTGVKYTLVAGARVDFHNLAGTQFTPRVNFKYDITPKTTLRLSAGKGFRTANIFAENQQYFASNRTVEIKNNGGSIYGLKPEIAWNYGASLNQEFKFLNRKSSILLDFFRTDFQHQVLVDLYQSPQKLLFYNLEGSSFANSFQAQWDLSLYKNLDFRLAYKYYDVQANYISGKKEVPFIAKNRGFANIAYSTDKNEKGGFWTFDLTYNLIGPQNLPKTATNPQEFQIDEKSKTFSTLNGQIARNFNEKFRLYLGAENITSYKQKNPIIDARNPFGNYFDAGNVYAPIMPINVYLGVDLKF</sequence>
<dbReference type="GO" id="GO:0015344">
    <property type="term" value="F:siderophore uptake transmembrane transporter activity"/>
    <property type="evidence" value="ECO:0007669"/>
    <property type="project" value="TreeGrafter"/>
</dbReference>
<dbReference type="InterPro" id="IPR037066">
    <property type="entry name" value="Plug_dom_sf"/>
</dbReference>
<proteinExistence type="predicted"/>
<evidence type="ECO:0000313" key="13">
    <source>
        <dbReference type="Proteomes" id="UP000198931"/>
    </source>
</evidence>
<evidence type="ECO:0000256" key="5">
    <source>
        <dbReference type="ARBA" id="ARBA00022729"/>
    </source>
</evidence>
<dbReference type="Gene3D" id="2.170.130.10">
    <property type="entry name" value="TonB-dependent receptor, plug domain"/>
    <property type="match status" value="1"/>
</dbReference>
<name>A0A1I3GWY4_9FLAO</name>
<evidence type="ECO:0000256" key="2">
    <source>
        <dbReference type="ARBA" id="ARBA00022448"/>
    </source>
</evidence>
<evidence type="ECO:0000256" key="9">
    <source>
        <dbReference type="ARBA" id="ARBA00023237"/>
    </source>
</evidence>
<evidence type="ECO:0000256" key="6">
    <source>
        <dbReference type="ARBA" id="ARBA00023077"/>
    </source>
</evidence>
<dbReference type="SUPFAM" id="SSF55008">
    <property type="entry name" value="HMA, heavy metal-associated domain"/>
    <property type="match status" value="1"/>
</dbReference>
<dbReference type="PANTHER" id="PTHR30069">
    <property type="entry name" value="TONB-DEPENDENT OUTER MEMBRANE RECEPTOR"/>
    <property type="match status" value="1"/>
</dbReference>
<keyword evidence="2" id="KW-0813">Transport</keyword>
<keyword evidence="13" id="KW-1185">Reference proteome</keyword>
<keyword evidence="5 10" id="KW-0732">Signal</keyword>
<evidence type="ECO:0000256" key="10">
    <source>
        <dbReference type="SAM" id="SignalP"/>
    </source>
</evidence>
<dbReference type="Proteomes" id="UP000198931">
    <property type="component" value="Unassembled WGS sequence"/>
</dbReference>
<dbReference type="STRING" id="1125876.SAMN05443292_2065"/>
<dbReference type="GO" id="GO:0044718">
    <property type="term" value="P:siderophore transmembrane transport"/>
    <property type="evidence" value="ECO:0007669"/>
    <property type="project" value="TreeGrafter"/>
</dbReference>
<accession>A0A1I3GWY4</accession>
<dbReference type="InterPro" id="IPR039426">
    <property type="entry name" value="TonB-dep_rcpt-like"/>
</dbReference>
<dbReference type="InterPro" id="IPR036942">
    <property type="entry name" value="Beta-barrel_TonB_sf"/>
</dbReference>
<evidence type="ECO:0000256" key="8">
    <source>
        <dbReference type="ARBA" id="ARBA00023170"/>
    </source>
</evidence>
<dbReference type="PROSITE" id="PS50846">
    <property type="entry name" value="HMA_2"/>
    <property type="match status" value="1"/>
</dbReference>
<evidence type="ECO:0000256" key="7">
    <source>
        <dbReference type="ARBA" id="ARBA00023136"/>
    </source>
</evidence>
<dbReference type="SUPFAM" id="SSF56935">
    <property type="entry name" value="Porins"/>
    <property type="match status" value="1"/>
</dbReference>
<dbReference type="InterPro" id="IPR000531">
    <property type="entry name" value="Beta-barrel_TonB"/>
</dbReference>
<dbReference type="InterPro" id="IPR006121">
    <property type="entry name" value="HMA_dom"/>
</dbReference>
<dbReference type="GO" id="GO:0009279">
    <property type="term" value="C:cell outer membrane"/>
    <property type="evidence" value="ECO:0007669"/>
    <property type="project" value="UniProtKB-SubCell"/>
</dbReference>
<feature type="domain" description="HMA" evidence="11">
    <location>
        <begin position="26"/>
        <end position="91"/>
    </location>
</feature>
<gene>
    <name evidence="12" type="ORF">SAMN05443292_2065</name>
</gene>
<keyword evidence="3" id="KW-1134">Transmembrane beta strand</keyword>
<keyword evidence="9" id="KW-0998">Cell outer membrane</keyword>
<dbReference type="GO" id="GO:0046872">
    <property type="term" value="F:metal ion binding"/>
    <property type="evidence" value="ECO:0007669"/>
    <property type="project" value="InterPro"/>
</dbReference>
<keyword evidence="8 12" id="KW-0675">Receptor</keyword>
<dbReference type="Pfam" id="PF00593">
    <property type="entry name" value="TonB_dep_Rec_b-barrel"/>
    <property type="match status" value="1"/>
</dbReference>
<dbReference type="Gene3D" id="3.30.70.100">
    <property type="match status" value="1"/>
</dbReference>
<feature type="signal peptide" evidence="10">
    <location>
        <begin position="1"/>
        <end position="22"/>
    </location>
</feature>
<feature type="chain" id="PRO_5011721975" evidence="10">
    <location>
        <begin position="23"/>
        <end position="803"/>
    </location>
</feature>
<dbReference type="AlphaFoldDB" id="A0A1I3GWY4"/>
<evidence type="ECO:0000256" key="1">
    <source>
        <dbReference type="ARBA" id="ARBA00004571"/>
    </source>
</evidence>